<accession>A0ABU2F7N1</accession>
<gene>
    <name evidence="1" type="ORF">NC662_20390</name>
</gene>
<evidence type="ECO:0008006" key="3">
    <source>
        <dbReference type="Google" id="ProtNLM"/>
    </source>
</evidence>
<evidence type="ECO:0000313" key="1">
    <source>
        <dbReference type="EMBL" id="MDS0256060.1"/>
    </source>
</evidence>
<name>A0ABU2F7N1_HALAR</name>
<comment type="caution">
    <text evidence="1">The sequence shown here is derived from an EMBL/GenBank/DDBJ whole genome shotgun (WGS) entry which is preliminary data.</text>
</comment>
<proteinExistence type="predicted"/>
<sequence length="62" mass="7091">MSDGKKTESVGVKVTEEKRDQLRELAYQRRTTISELLRNEIDELLEEADEVPVADVDEQVAD</sequence>
<dbReference type="RefSeq" id="WP_311241409.1">
    <property type="nucleotide sequence ID" value="NZ_BAABDY010000009.1"/>
</dbReference>
<evidence type="ECO:0000313" key="2">
    <source>
        <dbReference type="Proteomes" id="UP001248536"/>
    </source>
</evidence>
<dbReference type="EMBL" id="JAMQCP010000007">
    <property type="protein sequence ID" value="MDS0256060.1"/>
    <property type="molecule type" value="Genomic_DNA"/>
</dbReference>
<reference evidence="1 2" key="1">
    <citation type="submission" date="2022-06" db="EMBL/GenBank/DDBJ databases">
        <title>Haloarcula sp. a new haloarchaeum isolate from saline soil.</title>
        <authorList>
            <person name="Strakova D."/>
            <person name="Galisteo C."/>
            <person name="Sanchez-Porro C."/>
            <person name="Ventosa A."/>
        </authorList>
    </citation>
    <scope>NUCLEOTIDE SEQUENCE [LARGE SCALE GENOMIC DNA]</scope>
    <source>
        <strain evidence="1 2">JCM 15760</strain>
    </source>
</reference>
<protein>
    <recommendedName>
        <fullName evidence="3">Ribbon-helix-helix protein, CopG family</fullName>
    </recommendedName>
</protein>
<organism evidence="1 2">
    <name type="scientific">Haloarcula argentinensis</name>
    <dbReference type="NCBI Taxonomy" id="43776"/>
    <lineage>
        <taxon>Archaea</taxon>
        <taxon>Methanobacteriati</taxon>
        <taxon>Methanobacteriota</taxon>
        <taxon>Stenosarchaea group</taxon>
        <taxon>Halobacteria</taxon>
        <taxon>Halobacteriales</taxon>
        <taxon>Haloarculaceae</taxon>
        <taxon>Haloarcula</taxon>
    </lineage>
</organism>
<dbReference type="SUPFAM" id="SSF47598">
    <property type="entry name" value="Ribbon-helix-helix"/>
    <property type="match status" value="1"/>
</dbReference>
<keyword evidence="2" id="KW-1185">Reference proteome</keyword>
<dbReference type="Proteomes" id="UP001248536">
    <property type="component" value="Unassembled WGS sequence"/>
</dbReference>
<dbReference type="InterPro" id="IPR010985">
    <property type="entry name" value="Ribbon_hlx_hlx"/>
</dbReference>